<dbReference type="RefSeq" id="XP_040683099.1">
    <property type="nucleotide sequence ID" value="XM_040819834.1"/>
</dbReference>
<dbReference type="PANTHER" id="PTHR47843">
    <property type="entry name" value="BTB DOMAIN-CONTAINING PROTEIN-RELATED"/>
    <property type="match status" value="1"/>
</dbReference>
<proteinExistence type="predicted"/>
<evidence type="ECO:0000313" key="3">
    <source>
        <dbReference type="Proteomes" id="UP000030816"/>
    </source>
</evidence>
<dbReference type="OrthoDB" id="4935961at2759"/>
<protein>
    <submittedName>
        <fullName evidence="2">BTB/POZ fold protein</fullName>
    </submittedName>
</protein>
<sequence>MPTTQALPLDPENCAVAWIAPLEIEAQAALHLLDERHRGRFPVGRGDDYVFHAGRTSIRNTLEEKFFAKDQSQKMALVGLGGVGKTQIALRFAYQMKEKRKWLFIVDNADDQDLVFASADKPGLEEYFPKSENGLILSTTRSRQVAAEFAQSHVIDVEQMNGVKMGDGSMDAVGTSIHQDSEGANWPADAEVVAVTFMVDLWEDTDVHFTCFGRQALKYESNPWEQVVHISVGDARNKRAFNVHLKLLVSSSEYFRRSQSGRWAESDTRELCLEEQDPEVFHTYINWLYSRAVNSKCETDLGDTFLSLAKAWILGDYLQDAAFQNDAMTKMYREVRALHRWRSGWDGKTLPMAWVYEHTPVGSLLRAFLVDAFPCYSDCLDMLDSEDPVWTEIQRDIFKALGQKMRKYSLVMKGRWPERRFKAFIRGPTRPCKHYLVQA</sequence>
<dbReference type="PROSITE" id="PS50097">
    <property type="entry name" value="BTB"/>
    <property type="match status" value="1"/>
</dbReference>
<dbReference type="PANTHER" id="PTHR47843:SF2">
    <property type="entry name" value="BTB DOMAIN-CONTAINING PROTEIN"/>
    <property type="match status" value="1"/>
</dbReference>
<dbReference type="Gene3D" id="3.40.50.300">
    <property type="entry name" value="P-loop containing nucleotide triphosphate hydrolases"/>
    <property type="match status" value="1"/>
</dbReference>
<dbReference type="Gene3D" id="3.30.710.10">
    <property type="entry name" value="Potassium Channel Kv1.1, Chain A"/>
    <property type="match status" value="1"/>
</dbReference>
<dbReference type="GeneID" id="63735490"/>
<organism evidence="2 3">
    <name type="scientific">Metarhizium album (strain ARSEF 1941)</name>
    <dbReference type="NCBI Taxonomy" id="1081103"/>
    <lineage>
        <taxon>Eukaryota</taxon>
        <taxon>Fungi</taxon>
        <taxon>Dikarya</taxon>
        <taxon>Ascomycota</taxon>
        <taxon>Pezizomycotina</taxon>
        <taxon>Sordariomycetes</taxon>
        <taxon>Hypocreomycetidae</taxon>
        <taxon>Hypocreales</taxon>
        <taxon>Clavicipitaceae</taxon>
        <taxon>Metarhizium</taxon>
    </lineage>
</organism>
<dbReference type="InterPro" id="IPR011333">
    <property type="entry name" value="SKP1/BTB/POZ_sf"/>
</dbReference>
<reference evidence="2 3" key="1">
    <citation type="journal article" date="2014" name="Proc. Natl. Acad. Sci. U.S.A.">
        <title>Trajectory and genomic determinants of fungal-pathogen speciation and host adaptation.</title>
        <authorList>
            <person name="Hu X."/>
            <person name="Xiao G."/>
            <person name="Zheng P."/>
            <person name="Shang Y."/>
            <person name="Su Y."/>
            <person name="Zhang X."/>
            <person name="Liu X."/>
            <person name="Zhan S."/>
            <person name="St Leger R.J."/>
            <person name="Wang C."/>
        </authorList>
    </citation>
    <scope>NUCLEOTIDE SEQUENCE [LARGE SCALE GENOMIC DNA]</scope>
    <source>
        <strain evidence="2 3">ARSEF 1941</strain>
    </source>
</reference>
<dbReference type="Proteomes" id="UP000030816">
    <property type="component" value="Unassembled WGS sequence"/>
</dbReference>
<dbReference type="SUPFAM" id="SSF54695">
    <property type="entry name" value="POZ domain"/>
    <property type="match status" value="1"/>
</dbReference>
<dbReference type="InterPro" id="IPR000210">
    <property type="entry name" value="BTB/POZ_dom"/>
</dbReference>
<dbReference type="EMBL" id="AZHE01000001">
    <property type="protein sequence ID" value="KHO02034.1"/>
    <property type="molecule type" value="Genomic_DNA"/>
</dbReference>
<name>A0A0B2X6L3_METAS</name>
<gene>
    <name evidence="2" type="ORF">MAM_01035</name>
</gene>
<dbReference type="HOGENOM" id="CLU_624156_0_0_1"/>
<dbReference type="AlphaFoldDB" id="A0A0B2X6L3"/>
<dbReference type="Pfam" id="PF00651">
    <property type="entry name" value="BTB"/>
    <property type="match status" value="1"/>
</dbReference>
<evidence type="ECO:0000313" key="2">
    <source>
        <dbReference type="EMBL" id="KHO02034.1"/>
    </source>
</evidence>
<keyword evidence="3" id="KW-1185">Reference proteome</keyword>
<evidence type="ECO:0000259" key="1">
    <source>
        <dbReference type="PROSITE" id="PS50097"/>
    </source>
</evidence>
<accession>A0A0B2X6L3</accession>
<dbReference type="InterPro" id="IPR027417">
    <property type="entry name" value="P-loop_NTPase"/>
</dbReference>
<feature type="domain" description="BTB" evidence="1">
    <location>
        <begin position="226"/>
        <end position="297"/>
    </location>
</feature>
<dbReference type="SUPFAM" id="SSF52540">
    <property type="entry name" value="P-loop containing nucleoside triphosphate hydrolases"/>
    <property type="match status" value="1"/>
</dbReference>
<comment type="caution">
    <text evidence="2">The sequence shown here is derived from an EMBL/GenBank/DDBJ whole genome shotgun (WGS) entry which is preliminary data.</text>
</comment>